<dbReference type="InterPro" id="IPR051913">
    <property type="entry name" value="GH2_Domain-Containing"/>
</dbReference>
<dbReference type="GO" id="GO:0004553">
    <property type="term" value="F:hydrolase activity, hydrolyzing O-glycosyl compounds"/>
    <property type="evidence" value="ECO:0007669"/>
    <property type="project" value="InterPro"/>
</dbReference>
<dbReference type="SUPFAM" id="SSF49303">
    <property type="entry name" value="beta-Galactosidase/glucuronidase domain"/>
    <property type="match status" value="1"/>
</dbReference>
<dbReference type="CAZy" id="GH2">
    <property type="family name" value="Glycoside Hydrolase Family 2"/>
</dbReference>
<dbReference type="InterPro" id="IPR013783">
    <property type="entry name" value="Ig-like_fold"/>
</dbReference>
<dbReference type="Gene3D" id="2.60.120.260">
    <property type="entry name" value="Galactose-binding domain-like"/>
    <property type="match status" value="1"/>
</dbReference>
<comment type="similarity">
    <text evidence="1">Belongs to the glycosyl hydrolase 2 family.</text>
</comment>
<dbReference type="InterPro" id="IPR006103">
    <property type="entry name" value="Glyco_hydro_2_cat"/>
</dbReference>
<dbReference type="GO" id="GO:0005975">
    <property type="term" value="P:carbohydrate metabolic process"/>
    <property type="evidence" value="ECO:0007669"/>
    <property type="project" value="InterPro"/>
</dbReference>
<dbReference type="Proteomes" id="UP000004410">
    <property type="component" value="Unassembled WGS sequence"/>
</dbReference>
<gene>
    <name evidence="7" type="ORF">RUMGNA_00970</name>
</gene>
<dbReference type="PANTHER" id="PTHR42732">
    <property type="entry name" value="BETA-GALACTOSIDASE"/>
    <property type="match status" value="1"/>
</dbReference>
<sequence>MVMRNVISLNKNWAFIQENAGLPGEMPTDWHKVDLPHTWNAVDGHDGNGSYDRGTYWYAKTFETPKQPLGGGKVYVEILAAGQQATVYVNGKEVTYHEGGYSTFRADITDVCHEKGDNLLVIACSNEMKDSVYPQSADFTFYGGLYRGVNLISVPDAHFDLEYYGGPGIQVTPKPCECGGAAFEIVSYVKETDENFTVLYAICDAEGNEVASACRPADETTVTVYVPDAKLWEIDAPYLYTVTAKLQRRNETYDEISARVGVRSFSCDPNKGFIINGAETPLRGVSRHQDMLYKGNALTKEDHYEDARLIKELGANTIRLAHYQHSQDFYDACDEMGFVVWAEIPFISVMNQDPDAHQNCIIQLKELIIQNYNHPSICFWGISNEILIGGISEQLVENHKELNALAKEMDPTRLTTIAHVSMTPIEGPMHGITDVESYNHYFGWYGGKMEDNGPWMDNFHKIHPEICLGLSEYGCEGIITYHGPNPACKDYSEEYQALYHEHMAKMLEERPWIWSSHVWNMFDFGCAARNEGGVAGRNNKGLMTIDRKVKKDSYYIYQAYWNKKPMVHLCGKRYAQRAGEMTQIRVYSNQPSVILFLNGEKVEELSADKVFVFTVALKDGFNIITAQAGEVQDTMTLEKVEKEPEIYVLPEVNERAEGVANWFQTVGDMDLKAPMEFPEGRYSIKDTMEELAKNPEAMEIASKAVKLMANMIVSPGEGMWDMMKSMSFERLSEMAGDLAPEGFVESVNAKLIQIKKA</sequence>
<dbReference type="PRINTS" id="PR00132">
    <property type="entry name" value="GLHYDRLASE2"/>
</dbReference>
<dbReference type="Gene3D" id="3.20.20.80">
    <property type="entry name" value="Glycosidases"/>
    <property type="match status" value="1"/>
</dbReference>
<dbReference type="Pfam" id="PF02837">
    <property type="entry name" value="Glyco_hydro_2_N"/>
    <property type="match status" value="1"/>
</dbReference>
<evidence type="ECO:0000256" key="3">
    <source>
        <dbReference type="ARBA" id="ARBA00023295"/>
    </source>
</evidence>
<name>A7B094_MEDG7</name>
<keyword evidence="2 7" id="KW-0378">Hydrolase</keyword>
<reference evidence="7 8" key="1">
    <citation type="submission" date="2007-04" db="EMBL/GenBank/DDBJ databases">
        <authorList>
            <person name="Fulton L."/>
            <person name="Clifton S."/>
            <person name="Fulton B."/>
            <person name="Xu J."/>
            <person name="Minx P."/>
            <person name="Pepin K.H."/>
            <person name="Johnson M."/>
            <person name="Thiruvilangam P."/>
            <person name="Bhonagiri V."/>
            <person name="Nash W.E."/>
            <person name="Mardis E.R."/>
            <person name="Wilson R.K."/>
        </authorList>
    </citation>
    <scope>NUCLEOTIDE SEQUENCE [LARGE SCALE GENOMIC DNA]</scope>
    <source>
        <strain evidence="7 8">ATCC 29149</strain>
    </source>
</reference>
<dbReference type="PANTHER" id="PTHR42732:SF1">
    <property type="entry name" value="BETA-MANNOSIDASE"/>
    <property type="match status" value="1"/>
</dbReference>
<reference evidence="7 8" key="2">
    <citation type="submission" date="2007-06" db="EMBL/GenBank/DDBJ databases">
        <title>Draft genome sequence of Ruminococcus gnavus (ATCC 29149).</title>
        <authorList>
            <person name="Sudarsanam P."/>
            <person name="Ley R."/>
            <person name="Guruge J."/>
            <person name="Turnbaugh P.J."/>
            <person name="Mahowald M."/>
            <person name="Liep D."/>
            <person name="Gordon J."/>
        </authorList>
    </citation>
    <scope>NUCLEOTIDE SEQUENCE [LARGE SCALE GENOMIC DNA]</scope>
    <source>
        <strain evidence="7 8">ATCC 29149</strain>
    </source>
</reference>
<evidence type="ECO:0000313" key="8">
    <source>
        <dbReference type="Proteomes" id="UP000004410"/>
    </source>
</evidence>
<dbReference type="InterPro" id="IPR008979">
    <property type="entry name" value="Galactose-bd-like_sf"/>
</dbReference>
<dbReference type="InterPro" id="IPR006104">
    <property type="entry name" value="Glyco_hydro_2_N"/>
</dbReference>
<protein>
    <submittedName>
        <fullName evidence="7">Glycosyl hydrolase family 2, sugar binding domain protein</fullName>
    </submittedName>
</protein>
<dbReference type="Gene3D" id="2.60.40.10">
    <property type="entry name" value="Immunoglobulins"/>
    <property type="match status" value="2"/>
</dbReference>
<dbReference type="PaxDb" id="411470-RUMGNA_00970"/>
<proteinExistence type="inferred from homology"/>
<dbReference type="SUPFAM" id="SSF49785">
    <property type="entry name" value="Galactose-binding domain-like"/>
    <property type="match status" value="1"/>
</dbReference>
<dbReference type="eggNOG" id="COG3250">
    <property type="taxonomic scope" value="Bacteria"/>
</dbReference>
<dbReference type="InterPro" id="IPR006102">
    <property type="entry name" value="Ig-like_GH2"/>
</dbReference>
<dbReference type="SMR" id="A7B094"/>
<evidence type="ECO:0000259" key="6">
    <source>
        <dbReference type="Pfam" id="PF02837"/>
    </source>
</evidence>
<evidence type="ECO:0000259" key="4">
    <source>
        <dbReference type="Pfam" id="PF00703"/>
    </source>
</evidence>
<accession>A7B094</accession>
<dbReference type="AlphaFoldDB" id="A7B094"/>
<dbReference type="EMBL" id="AAYG02000009">
    <property type="protein sequence ID" value="EDN78560.1"/>
    <property type="molecule type" value="Genomic_DNA"/>
</dbReference>
<evidence type="ECO:0000259" key="5">
    <source>
        <dbReference type="Pfam" id="PF02836"/>
    </source>
</evidence>
<dbReference type="InterPro" id="IPR017853">
    <property type="entry name" value="GH"/>
</dbReference>
<keyword evidence="3" id="KW-0326">Glycosidase</keyword>
<comment type="caution">
    <text evidence="7">The sequence shown here is derived from an EMBL/GenBank/DDBJ whole genome shotgun (WGS) entry which is preliminary data.</text>
</comment>
<dbReference type="SUPFAM" id="SSF51445">
    <property type="entry name" value="(Trans)glycosidases"/>
    <property type="match status" value="1"/>
</dbReference>
<evidence type="ECO:0000313" key="7">
    <source>
        <dbReference type="EMBL" id="EDN78560.1"/>
    </source>
</evidence>
<dbReference type="Pfam" id="PF02836">
    <property type="entry name" value="Glyco_hydro_2_C"/>
    <property type="match status" value="1"/>
</dbReference>
<feature type="domain" description="Glycoside hydrolase family 2 immunoglobulin-like beta-sandwich" evidence="4">
    <location>
        <begin position="186"/>
        <end position="263"/>
    </location>
</feature>
<dbReference type="InterPro" id="IPR036156">
    <property type="entry name" value="Beta-gal/glucu_dom_sf"/>
</dbReference>
<evidence type="ECO:0000256" key="1">
    <source>
        <dbReference type="ARBA" id="ARBA00007401"/>
    </source>
</evidence>
<feature type="domain" description="Glycoside hydrolase family 2 catalytic" evidence="5">
    <location>
        <begin position="271"/>
        <end position="561"/>
    </location>
</feature>
<feature type="domain" description="Glycosyl hydrolases family 2 sugar binding" evidence="6">
    <location>
        <begin position="53"/>
        <end position="155"/>
    </location>
</feature>
<evidence type="ECO:0000256" key="2">
    <source>
        <dbReference type="ARBA" id="ARBA00022801"/>
    </source>
</evidence>
<organism evidence="7 8">
    <name type="scientific">Mediterraneibacter gnavus (strain ATCC 29149 / DSM 114966 / JCM 6515 / VPI C7-9)</name>
    <name type="common">Ruminococcus gnavus</name>
    <dbReference type="NCBI Taxonomy" id="411470"/>
    <lineage>
        <taxon>Bacteria</taxon>
        <taxon>Bacillati</taxon>
        <taxon>Bacillota</taxon>
        <taxon>Clostridia</taxon>
        <taxon>Lachnospirales</taxon>
        <taxon>Lachnospiraceae</taxon>
        <taxon>Mediterraneibacter</taxon>
    </lineage>
</organism>
<dbReference type="Pfam" id="PF00703">
    <property type="entry name" value="Glyco_hydro_2"/>
    <property type="match status" value="1"/>
</dbReference>
<dbReference type="InterPro" id="IPR006101">
    <property type="entry name" value="Glyco_hydro_2"/>
</dbReference>